<dbReference type="Proteomes" id="UP000240624">
    <property type="component" value="Unassembled WGS sequence"/>
</dbReference>
<evidence type="ECO:0008006" key="6">
    <source>
        <dbReference type="Google" id="ProtNLM"/>
    </source>
</evidence>
<protein>
    <recommendedName>
        <fullName evidence="6">Cytochrome c domain-containing protein</fullName>
    </recommendedName>
</protein>
<evidence type="ECO:0000313" key="2">
    <source>
        <dbReference type="EMBL" id="PSK84178.1"/>
    </source>
</evidence>
<feature type="chain" id="PRO_5044568300" description="Cytochrome c domain-containing protein" evidence="1">
    <location>
        <begin position="31"/>
        <end position="364"/>
    </location>
</feature>
<reference evidence="3 4" key="1">
    <citation type="submission" date="2017-03" db="EMBL/GenBank/DDBJ databases">
        <authorList>
            <person name="Afonso C.L."/>
            <person name="Miller P.J."/>
            <person name="Scott M.A."/>
            <person name="Spackman E."/>
            <person name="Goraichik I."/>
            <person name="Dimitrov K.M."/>
            <person name="Suarez D.L."/>
            <person name="Swayne D.E."/>
        </authorList>
    </citation>
    <scope>NUCLEOTIDE SEQUENCE [LARGE SCALE GENOMIC DNA]</scope>
    <source>
        <strain evidence="3 4">CECT 8367</strain>
    </source>
</reference>
<keyword evidence="5" id="KW-1185">Reference proteome</keyword>
<sequence length="364" mass="38561">MSVPIIARSRRTGATLGVALALSAILAALAEPVQPSLGETAPADLFATGLYTDPAARSVDPRHLVFSPQYPLWTDGAAKRRWMSLPPGTQIDASDPDRWAFPAGTRFWKEFAFDGHPVETRYMEHLGEGRWVFATYEWSADGRQAPLAPERGRADAWPLSDGRTHAIPGRTDCRVCHGSGPAPVLGFSALQLSPDRDPGAPHAEPLPLDAVDLAVLVERGLIANASAGPAPRIPAADPMERAALGYLHANCGHCHNDRGALADLGFDLAHGLKDGSAAARTTSFGVALKDPPAGLPDGVELRIAPGDPAASALLYRAGSRDRLLQMPPLGTALVDEEAIALLARWVAQQPRAGKPAPQTEGEIR</sequence>
<evidence type="ECO:0000256" key="1">
    <source>
        <dbReference type="SAM" id="SignalP"/>
    </source>
</evidence>
<organism evidence="3 4">
    <name type="scientific">Limimaricola soesokkakensis</name>
    <dbReference type="NCBI Taxonomy" id="1343159"/>
    <lineage>
        <taxon>Bacteria</taxon>
        <taxon>Pseudomonadati</taxon>
        <taxon>Pseudomonadota</taxon>
        <taxon>Alphaproteobacteria</taxon>
        <taxon>Rhodobacterales</taxon>
        <taxon>Paracoccaceae</taxon>
        <taxon>Limimaricola</taxon>
    </lineage>
</organism>
<evidence type="ECO:0000313" key="5">
    <source>
        <dbReference type="Proteomes" id="UP000240624"/>
    </source>
</evidence>
<evidence type="ECO:0000313" key="3">
    <source>
        <dbReference type="EMBL" id="SLN58104.1"/>
    </source>
</evidence>
<accession>A0A1X6ZPV3</accession>
<dbReference type="OrthoDB" id="338827at2"/>
<reference evidence="2 5" key="2">
    <citation type="submission" date="2018-03" db="EMBL/GenBank/DDBJ databases">
        <title>Genomic Encyclopedia of Archaeal and Bacterial Type Strains, Phase II (KMG-II): from individual species to whole genera.</title>
        <authorList>
            <person name="Goeker M."/>
        </authorList>
    </citation>
    <scope>NUCLEOTIDE SEQUENCE [LARGE SCALE GENOMIC DNA]</scope>
    <source>
        <strain evidence="2 5">DSM 29956</strain>
    </source>
</reference>
<dbReference type="Proteomes" id="UP000193495">
    <property type="component" value="Unassembled WGS sequence"/>
</dbReference>
<proteinExistence type="predicted"/>
<dbReference type="RefSeq" id="WP_085897063.1">
    <property type="nucleotide sequence ID" value="NZ_FWFY01000009.1"/>
</dbReference>
<dbReference type="EMBL" id="PYGB01000009">
    <property type="protein sequence ID" value="PSK84178.1"/>
    <property type="molecule type" value="Genomic_DNA"/>
</dbReference>
<evidence type="ECO:0000313" key="4">
    <source>
        <dbReference type="Proteomes" id="UP000193495"/>
    </source>
</evidence>
<dbReference type="AlphaFoldDB" id="A0A1X6ZPV3"/>
<gene>
    <name evidence="2" type="ORF">CLV79_109154</name>
    <name evidence="3" type="ORF">LOS8367_02743</name>
</gene>
<dbReference type="EMBL" id="FWFY01000009">
    <property type="protein sequence ID" value="SLN58104.1"/>
    <property type="molecule type" value="Genomic_DNA"/>
</dbReference>
<name>A0A1X6ZPV3_9RHOB</name>
<feature type="signal peptide" evidence="1">
    <location>
        <begin position="1"/>
        <end position="30"/>
    </location>
</feature>
<keyword evidence="1" id="KW-0732">Signal</keyword>